<feature type="coiled-coil region" evidence="7">
    <location>
        <begin position="677"/>
        <end position="704"/>
    </location>
</feature>
<evidence type="ECO:0000256" key="2">
    <source>
        <dbReference type="ARBA" id="ARBA00022692"/>
    </source>
</evidence>
<dbReference type="CDD" id="cd21243">
    <property type="entry name" value="CH_SYNE1_rpt2"/>
    <property type="match status" value="1"/>
</dbReference>
<evidence type="ECO:0000256" key="7">
    <source>
        <dbReference type="SAM" id="Coils"/>
    </source>
</evidence>
<dbReference type="InterPro" id="IPR002017">
    <property type="entry name" value="Spectrin_repeat"/>
</dbReference>
<dbReference type="Gene3D" id="1.20.58.60">
    <property type="match status" value="29"/>
</dbReference>
<dbReference type="InterPro" id="IPR057057">
    <property type="entry name" value="Spectrin_SYNE1"/>
</dbReference>
<proteinExistence type="predicted"/>
<sequence>MQKRVPPMRINDLIEDLKDGTKLLALLEVLSGERLQVEKGRNLRRPHFLSNANTALRFLTNKKIKLVNINASDLVDGRPPVVLGLIWTIILYFQIEENTRALESLGHTFGGSTSSLESMSEKKPRLSATSKVNKIGAKRALLQWVANALPKNLNVEVKDFGPSWRDGIAFLGVIEAIRAGLIDFETLKEATNRHRLETAFDVAENELGVARLLDPEDVDVDRPDERSIMTYVAQFLHKYPEPNTDAQANVQNEHTALLNWLLETTRYLQQLKETNTLPNDYNEFLKSKSEAVEKAKVYEKFGKIVDSQSIISISLDSWREMEKLWLLLEHLLRYWEWLLDSKLQGLLGEIVDWLGRAENMIYGDEIPQVMNEETARIISQKLEEHKAFFADLPKVVEKFETCKKTCDLRGVPPEQLRNIQNRIDSIGTRAVRRRIKLKYYEHKCCLIAFLHLTETKLKNWAIKYGREDNVQQLLDQYKNFVSRNKIFQEFNKAFIDMQQVVEEYKREGDVDDRESLAIDQFMRNTADRWRSVSMELRCVQSMLEEVLAYWKRWNFSVDEFENWLEKASAIRNQSEEEKMEFFQDLSVWKEKHQQLNDTVSFLIATCEDPIPAELRDQYGRMNALWEQLFPTYKQYMKAGDMYKHKKDYTQGLEKLQKWLRGAEATLSMTPAGSSEAIKAYGDELKKLSIEIEEMEELFKNISKKFQGLIPDLPRDEVDKIMNTLKKEKESLVRIRASIPNQITLYHQILVQQESLEVGQSELKNWLEKADELLSSYSFPSNVNELRDILNKHKQFFGRTLYYRSMLDSKNKVYQNIVKNIDVGGGLVPSEMAANMKDINEKFESTTDLAAHWDQKLTNALHYWEEFLKNKELINDWLDKAENLLKETQVDTKQDIDQRKKFFQQINENTFRNLVMTEKELRNYTPPESQPPLQATVDQLEKRWKNVIEFAPLYLLKTEFKQNEDLLHGYLADINKEINLQQTALDRGDDVTKLASRSQQYLNNGKPIIEGEKCLENLGKVSSMYTNRRPSDTSLKEAYEKDQLQWTSTMANVKRLQAHLEQVPEKWIKYREQFQDMVKWMDKVDGNIKNLLKNTSTFEDFEKERLKFQAVCQEVESKREAVKWMVENLDNLTCGRSDPMAEKEQKLLEGLIARYKALIPTIEMTVTQTELFTKCFIYRKEATEVCNLLKRVGETSEATPHPETLNAIDQMIIQQEMAVSNLDTQRGNIISMIQRGKELAKDPHAPPFVSEQVNSLEGKWNKAYNATLDKLNNLKTTQKTWQNYKDQKKEIIELLEKAEQELKKMHGKPSSRDVIHELRDKQELSKALRMATEELLKRLKELCQTLSSMTAPERKPLFFKEVADVEKRLNTTLETVEKRVIFLEKLNTDWGKFNSDLIELRDWTTHQAPVLVQALKVEEIEPHERLNNAKVLQRTLVEKIDVTKNLQTKCDELTEGGDANPESQMLKDEITSLGRSLKILKHSTDESEKGIVTAIDVYQKHKSTANMLKPWLEKAQLQTSSVPKPVTLKDIEDQLQQAKVFQTECAKQYSQLQDLASVTKDVPVTTIDEVGSLRAKCEVIKTKADYQVERCEKTAKAFEDFEKLIKHLEGWQTEMDKNMKTTLENIEQGDPQTWEGELGKLKILNREILTKQADLAKVKSASDDLCQGLALEGSNLVKTRFHDLKEKVMKLGDVGQQQVNLLSDKLIERQDFDTKLDGFNGWMNDFDNRVKLIENVGFTFHDVNAQEVHNLLQDHNDKLSVLNNLIDQYNSMLSKTTPKEAKELEKSSKKMIAHYKELEDNLQNKKHALEGWTEFLAFHDDVAEQLKYATTTSQDSDSRLDTVGSLLQELNLIKSKIGTWKEPCTKIDSICQKNNVTVKDQTGSPVTSNQLISKMEKNVQDVSGKLKQRQDALQAVRSRRNEFVNLQKKLSDDLTKTQEDLIEVLRSVTTGQTLKPALDKLQILAKKQENNVATKNKVHTEGSALMTDDQSCIEPVQNFLTSVDSEWDKTDDILNVQQKRLSDMIDAWDKLKQMKTDFTRELEEITAVMSDKNQPIDVKSNLIKAKKCLEQLKKLKNNFNMMTNKANFIIKQTENFINFDVNELEELLKTCQEEWKAACDDIVQQIQDLDAQNVLWEQMDDEKNVILAWIKYTTDNFNTSLKNSEQVQGKLAKYHSDLPTYENLKLSIIAKADQLKKLHGDKNPEPLTQFVEKLNDEFDVLKMAAKNLQDMASSFGDQEQTVRKEIKNAGDLITNIREAVISCDDLTGDNNQILERLNKVQSYQKDLYGFSKVLEQVNKTMKELKKEFPNFADSNLVKELVNLEKRYENVGSHANKVENNLRAYLVKYCKDRFLMFERILKNMNEKLQWCLPEENLDRYNLTLKLSSLKEIETAIEDCGNKKSELDRCLKLLEKVEDKKHVEELTKQKKKLIENLDGLKKTCQEYGDKLKAGSELWEKYDLMFENVSSWLKENEAKIRSESYNQVDVKEISQKIKETEEFQRKIALLEPEINHLTKLSETISKESPESRAKQHCTYLDTRYQAIVKFISSYLERLGKTQKNQSSYNDSIRVVRQWLKDSDEKLKAIEDNIQKAPKSLSGFQSQVDEVKKFEETKEKGQTLLNNAIEKGEVLFLGILPENREAIRAELRMLRDAAEVLFDRANNINKRIDTMLMQRSSIDDSYSQIARWLEEAQAKVEPAYEPKATLQEKKVAVQAYKTIFQDIASHKNMLGQLQEKLSSLPDEESSKKLDVMLDEYNNLIKSIELKIKLAENDVASHEKFLLLLEKFHDWLETLKTEAAPIVFSGDAEKEGAVVRLEFIGNLLRQKPEGDQMLEACKANISEALKGTSPAGQPSLKKELEDENKSWQEFLKKCTEIQDNLNQFCNRFTELEGKVDDLVNWIKSQELQVKDQSLKSTVESKVQHLNKLKSLENDILKKGKEFTKVIDDTKDVERDSELVGKVSKLSARYQALKNTTKETIGKYETYAEEHKAFNDNYAKFENWLAETEKAVQSNSGVVGDVNLLQEKQKKLRELSDLRAKESTTFDHLLDSGEKLYAHTSPDGREIIRQQLKSIRTKWDTLGAGIQSTIEKLDDCLVQFADFSLKQEELTNWLKDIEKAMQQHTELKNSLQEKRAQLQNHRIIHQEISAHQNLVDGVCEKAKRLVAQTKDTSLNVYLQSIRKLFQDIVTQSRALLESLEKNVENDTKFSDQCKDLRDWLTIEKEKLQECSDTNGERADIEKRAANIGGLQSDLKEGRKKVDEVKATFEVVAKSTAPKGVATTKKEMEDLVESFQQHTNEIGNIENKLKTALKDWDDFNRLLNEHSKWFKDLEVVFREEKLCGSLAEKEAQSVHFNEKRNEVTQYEGKIDEFVDKGHALLNTTGAERVKPLISQISNRYQLLHVLSKEVVNRWKGLVDDHKAYSDKLKETEEWMKPLEDRLKKVLKDSNLEAKSNKLDVLSSQREQAPHKLTTLSTMAEKLYPETSAPGREQIRNSLRTLRDRWDKLEEGILEQQKKQDKASQQWASYQETLNQTLSWITQMEAGLVPDQGSLLSIQEIRSRLLKNKTSLQEVLAHKRIIENLKDKANSMKDAPMHNQITETVDSISKKYENLVNAYQKNISQMEESLSSFQSFNDLLKSFQDKQKQFWDLLSGCSDLSGNKAALEDQLIKLKEITSKLPESEALLESLGKHVGEKNENLPARAKEAMERDLNNLKYDQNLLNSKINDIKHGLEERLKLWKDHEDNMEALLSWLSETEGVLKNYTPKSTFSEKQEQLDKYQDLCQDIDTHNLQVSEFLTLADHLEQTLLVSLRQREPDFDKTTDVSSELAQTSGDSRVSANVQQVVSRFKTVQSTAKDIVKKCQEAVEDHKNYLDKYKQCSDLLTAATSRFEKLKSHPESIPSELSTKITGLKELLSEQPNAILLVNTTMEVGEKLYPQTGMEGRDIVRKQLEGLQNALEILFDGVTSTERELQTKLTRWTSFEDTTKQLVQWLTDMEKALPADLELKCTLDEKRAMLSAFRSLLHDINTRKQDFVALKSQLEALPEKNKKAEEEFKKINDRHAAILKKSGDVVERYEDIVSSHQRYSKAVMDLQEWFEATHNTLQMWGDADLEKISLITNLERLKNLEKTLPDEKHKIDEIRQLADKVLPGTSKPGQVNVRTQVDDSQQEWESLTSTIKSTIEALENKLHQWTEYEQLKDHCVSWLKETDTKLHSVDLKATLKEKRDQLEFLKKLQGEVRAKELEIDSATEKALQLSKVRNSVTGELGIKYQQLSHKIKEFTTCWQHYVSTHQDLDSKANECLQWLDEIRKKLNYCSDLSAGSQKDLETKLETIQDLLLYKEEGFSKIQGIVELAQAVLANTAPSGHKKINDLLAQLQDEWSTLALKMVEIKTNLDDSIHRWAGFLEQIQELNKTVDYLESRCNDLLPFETTMSEKRANLDKIKNLEEKARCEKVEVDGLKAKAKEMLASGQQGQAASQAKEILDRFDVIAEKIKKLLEEREDQYKDHRVYKEAHDDLVGWLNRAREKIPSMKQRSLSDKLAIEQAVASLDSLLKKQAPGELLVEHLQTTGEVTLASTSPQGQESIKKEVTALTESFHGLFKDINVLKEQLEVMVVQWRSFKEEYERLSDWLQQVDILVKAQKIAMVSTVEEKKKQVEEVKDILDRLEKGQSQIDQFNETTSSLLKSHLDTYVSNQLRHLNSRYQVQVNLAKDVLKKVEINYEQHVEYQKNYREARHWIDKAKEVIRGSSENANSSASKEELQARLNQIKDLLKNIEKGQNMIHSTVNCGEKVLRNTKSDGRDVINTQLKDLQSDWDRFIRKLSTAKVHLETALLQWADYNSSYSQLQQWITDREAKLQEVCEQKVVKAKKGQTSAGLSNLSLGERKATLRQTDSIVQDIVSFEPVIQSVTSKAEDLLQAQPASEISTKYETLSKQAKELYAKQKETVEQHQAFIDAGNDFVQWIRNAKERLGKCSDPTGDKENLTSKAAQLTILNADLPEGQSKLEKALAVAAQTCHIADVEDKEIIEEEVALLQEELDIYVESLSRIKQLVEAGIVRWNEYEDQYKEASDWLAQTEALVQGYNKLQDSLEEKKIVLEKFQIQLQTLFDWQKEMDRLNMKAQVLLETCADTRVSNAVTQITTKYNALLSLAKEVMRRLELHYQEHQQHSTLYQECQDWAERTRDKLNECAKPVNSLNDAQSKLQSVKALRQSLETGQNKLRYTLELKEKVILNTEKTGAAKIQEDTENLKAELDRLFIDVDELRVKLGNRVTQLEDLQKSLKMLKDWLDETESKAKGTEAVLNDLSEKKALLERFKVLQKDVNSHNDLVDKVKAKFSDDPQSGGKDLEETIKRFNNLKELIGKRIDALECEVMEHEKYKQAYVDAVDWVRKTRSEVQQNSDSHGEKEETLKKKNKLNEIIKNLPQGEALIDKANKLKEQPLKQSSPEGQDIIKQELNALRSDWDGLKSVLKDSDEALTKCISLWKEYAGTFKDMNDWLGDYKNRVKVEEDRGDNRKAADLKTLHNLLEEANNKKNVLEELNDRCENLMDMCACPWVRDNTVQLQGKYTQALTAIQSLLSRAEKKLSDYSKFNEVRREFDKWLNDARGTVKECKGMGDEVEAKNKLEKIKMVIQNLPEGQLLLTKLQEVFTKAVESVSGEEQGSVRDVMTQLKASWDQLNKDLTPLQAELKSVLTKWEDLRDGQNRFEKWLVAIDQVLKEPYVTKGELGEMKTVAEKLKNVKGEIDQKGDELTKLSNDAKSLSELSKKSNHLKKIKELETRWTNLSKIHDTLKTSLDSEMADYCAYHQQLQDIEKWLLQISFQLMAHNSLYITNHEQASEQIKQHKTLMEEIQKYQVNLNELKQKGKNQIERYKPSAPGVEGIINKQLKNVQDSYDSLLNTAGQIRTRLLESLAKFKEYEDTLELISKSLDVLEPLVLEEIDVTVNDIKSTQSHLNNSKDLSGKLQGEKTRLAGAIQACEAATACVSRPSSPLEATPPSTPEKELLIRARLDDLIDQLQIRITTLTETLLEMEKWKKERNSILQWITEQKSAVNDWKSKPAKLRLESSKQELNTMNALLPQIQDKRNKILTEIPSEDEGTEEPHLDDMLNTLEEELMAVIAKKERAQQITEDYRKNLADAHQWLDSIIKKMENLDKGSSPTLDCYQKLNGIHDLSNEINTQGNQRTEEVKKLANHVVDLVSNLDSQQVDEQIKSLERRHSDVFKRIQRKAQALESTKQGVENINQEIQQMRDWIKSKLDGLKTPEALGFNSKQVKDKIQALRSLVKEVDGKQVVIDSMDKRLNNLAIELEPKEVGEIETALTSLTKEHCDLTTGLKGELDKLHNADSAREKFESDLETITNWMKNKYEQVNKIGAYAPLKSCDIQQQISENKALINDINKFGETTIADEEKLGNSFNKECTKADKKKLQDLMKNMKNEYTKLLQASDGKLENLNDILAKRKQFEDKLGKCEKWLDEAQLATANEIRSPNIAVVEEMLTNYEKLSKEAEDTGKEIIEVTEEANLMVPQLNDTDKLILQTQLNTAKDKHSRLLGVIKDRISSAMDILQKHRDAAQKIQESIKFLTRIQNEVKELNRPVGTKVEDVQSMIAAHHKILNDLKDHRGELDSLKGRDVSGLEDILTQHDALIKAVEDQISRLRQLLLLREQYVSLIQQITSFIAKYTEIVPAIEKEDKSVQEKIKKYDDVIHKIQECDALLALANDKGQQIAADGSATDRNTVTESLTSLKQQLQQLKRSVERQREIHEESLAAYGKLVQELDDILDALNSLESDVKGRPLLKREPETVDEEIQKHKELATTVDKYLNRIKEVQESAKGDEGLPGALQEKLSEGTTFLSTLPSELNERLKYLNNNRQLRVDYQHLKDKLNKWVADVDKMLQKDTTGANFDSLMKDLENHNIFFSCEPEILDLLSQIQHSGDKVWPSLSQNEQEELGRELQELNQLLRNTLNIAKSRRAQLEQDIEILNDFTKNRNKVNSVLSNTKVPDDGVDNMSKLHSDIKKLTQAMNEMSNQTPELESLNEKGNEIIKRADTTGKDKYKKELKKINEEWQKLCTDLEGRREALNNIAQLWEQFETYLQKFDSNLSKAEERVKLIETAVRSKSQEDEARNNLVELKTTLEKYDADLQNIDMSYKPVKTFLEHSNPESVKGTDEKIEKLTQKWKTLLEDINGKLTKLNEENEKLNKIRNQIQNYIKKLKDLEKYVRELYVYGENQEKADIELNKLKGEVDKVVGDAKSFCTVNKEEYMKTQHFIPSDVIQEEGYVLKRYLGVVSLFSHYFLGTVIKTERVYSYSRRRGGRVQKRGKTIIMDGYMRFLADYLQITALELFSESVNAAMDEKYREQLRFKTMRRDFAEDVSYVKNWIIKCEAIAKDKSSTPHIHKEKLQEIQTDILSATDRLHKAGKVGNTLVELSNDKTEAEIIRQTLSTLETELSQFKNLLNQLRQEIGDTLDAWERFMALHKIVVIWLTEKKAFLDESLQLENLNDVKRKLNDYSLGVKSCKTVGKNLSEMSKELEIIGSAYDVNDLPEKLTKLEEAKAEIEAEIMKRGPPPELLCQAIYCVPCNNYAKVTLDCPTALSSSGWDLALWKNALLYETNEEWEQCEKKLREVRSWLEKSRSSLDSPTFRKRPLRDQLATRENMLTDILVQKEKIAVSMEKLQVHFRSGITGDPIIVTDAQNILKDLDDVDKAAKEQVSNLQECISQLDKYQQEIHVLRQQIVLAEQKLRTVLDPVAFAQHPEKARLEEQKMGGSNDAKIWLQFVRAHCKIRAVSIYVVF</sequence>
<feature type="coiled-coil region" evidence="7">
    <location>
        <begin position="6732"/>
        <end position="6828"/>
    </location>
</feature>
<dbReference type="CDD" id="cd00176">
    <property type="entry name" value="SPEC"/>
    <property type="match status" value="7"/>
</dbReference>
<feature type="coiled-coil region" evidence="7">
    <location>
        <begin position="3107"/>
        <end position="3138"/>
    </location>
</feature>
<feature type="coiled-coil region" evidence="7">
    <location>
        <begin position="4213"/>
        <end position="4250"/>
    </location>
</feature>
<feature type="coiled-coil region" evidence="7">
    <location>
        <begin position="1280"/>
        <end position="1307"/>
    </location>
</feature>
<feature type="coiled-coil region" evidence="7">
    <location>
        <begin position="4032"/>
        <end position="4066"/>
    </location>
</feature>
<feature type="coiled-coil region" evidence="7">
    <location>
        <begin position="5833"/>
        <end position="5870"/>
    </location>
</feature>
<keyword evidence="3" id="KW-0677">Repeat</keyword>
<dbReference type="Pfam" id="PF25034">
    <property type="entry name" value="Spectrin_SYNE1"/>
    <property type="match status" value="1"/>
</dbReference>
<dbReference type="SUPFAM" id="SSF46966">
    <property type="entry name" value="Spectrin repeat"/>
    <property type="match status" value="41"/>
</dbReference>
<name>A0ABR1BA51_POLSC</name>
<feature type="domain" description="Calponin-homology (CH)" evidence="8">
    <location>
        <begin position="1"/>
        <end position="94"/>
    </location>
</feature>
<evidence type="ECO:0000256" key="3">
    <source>
        <dbReference type="ARBA" id="ARBA00022737"/>
    </source>
</evidence>
<evidence type="ECO:0000313" key="10">
    <source>
        <dbReference type="Proteomes" id="UP001359485"/>
    </source>
</evidence>
<accession>A0ABR1BA51</accession>
<feature type="coiled-coil region" evidence="7">
    <location>
        <begin position="5072"/>
        <end position="5102"/>
    </location>
</feature>
<dbReference type="Gene3D" id="1.10.418.10">
    <property type="entry name" value="Calponin-like domain"/>
    <property type="match status" value="2"/>
</dbReference>
<feature type="coiled-coil region" evidence="7">
    <location>
        <begin position="1751"/>
        <end position="1800"/>
    </location>
</feature>
<dbReference type="Pfam" id="PF00307">
    <property type="entry name" value="CH"/>
    <property type="match status" value="2"/>
</dbReference>
<dbReference type="SUPFAM" id="SSF47576">
    <property type="entry name" value="Calponin-homology domain, CH-domain"/>
    <property type="match status" value="1"/>
</dbReference>
<dbReference type="InterPro" id="IPR036872">
    <property type="entry name" value="CH_dom_sf"/>
</dbReference>
<dbReference type="InterPro" id="IPR001589">
    <property type="entry name" value="Actinin_actin-bd_CS"/>
</dbReference>
<evidence type="ECO:0000256" key="5">
    <source>
        <dbReference type="ARBA" id="ARBA00023136"/>
    </source>
</evidence>
<evidence type="ECO:0000256" key="4">
    <source>
        <dbReference type="ARBA" id="ARBA00022989"/>
    </source>
</evidence>
<dbReference type="Pfam" id="PF00435">
    <property type="entry name" value="Spectrin"/>
    <property type="match status" value="4"/>
</dbReference>
<evidence type="ECO:0000256" key="6">
    <source>
        <dbReference type="ARBA" id="ARBA00023203"/>
    </source>
</evidence>
<keyword evidence="10" id="KW-1185">Reference proteome</keyword>
<dbReference type="PANTHER" id="PTHR47535">
    <property type="entry name" value="MUSCLE-SPECIFIC PROTEIN 300 KDA, ISOFORM G"/>
    <property type="match status" value="1"/>
</dbReference>
<feature type="coiled-coil region" evidence="7">
    <location>
        <begin position="4431"/>
        <end position="4461"/>
    </location>
</feature>
<comment type="subcellular location">
    <subcellularLocation>
        <location evidence="1">Membrane</location>
    </subcellularLocation>
</comment>
<dbReference type="Proteomes" id="UP001359485">
    <property type="component" value="Unassembled WGS sequence"/>
</dbReference>
<organism evidence="9 10">
    <name type="scientific">Polyplax serrata</name>
    <name type="common">Common mouse louse</name>
    <dbReference type="NCBI Taxonomy" id="468196"/>
    <lineage>
        <taxon>Eukaryota</taxon>
        <taxon>Metazoa</taxon>
        <taxon>Ecdysozoa</taxon>
        <taxon>Arthropoda</taxon>
        <taxon>Hexapoda</taxon>
        <taxon>Insecta</taxon>
        <taxon>Pterygota</taxon>
        <taxon>Neoptera</taxon>
        <taxon>Paraneoptera</taxon>
        <taxon>Psocodea</taxon>
        <taxon>Troctomorpha</taxon>
        <taxon>Phthiraptera</taxon>
        <taxon>Anoplura</taxon>
        <taxon>Polyplacidae</taxon>
        <taxon>Polyplax</taxon>
    </lineage>
</organism>
<feature type="coiled-coil region" evidence="7">
    <location>
        <begin position="6488"/>
        <end position="6518"/>
    </location>
</feature>
<feature type="coiled-coil region" evidence="7">
    <location>
        <begin position="5238"/>
        <end position="5307"/>
    </location>
</feature>
<comment type="caution">
    <text evidence="9">The sequence shown here is derived from an EMBL/GenBank/DDBJ whole genome shotgun (WGS) entry which is preliminary data.</text>
</comment>
<dbReference type="PANTHER" id="PTHR47535:SF1">
    <property type="entry name" value="NESPRIN-1"/>
    <property type="match status" value="1"/>
</dbReference>
<dbReference type="EMBL" id="JAWJWF010000001">
    <property type="protein sequence ID" value="KAK6640336.1"/>
    <property type="molecule type" value="Genomic_DNA"/>
</dbReference>
<keyword evidence="6" id="KW-0009">Actin-binding</keyword>
<dbReference type="SMART" id="SM00150">
    <property type="entry name" value="SPEC"/>
    <property type="match status" value="38"/>
</dbReference>
<gene>
    <name evidence="9" type="ORF">RUM44_012023</name>
</gene>
<feature type="coiled-coil region" evidence="7">
    <location>
        <begin position="6416"/>
        <end position="6443"/>
    </location>
</feature>
<dbReference type="InterPro" id="IPR052403">
    <property type="entry name" value="LINC-complex_assoc"/>
</dbReference>
<dbReference type="PROSITE" id="PS50021">
    <property type="entry name" value="CH"/>
    <property type="match status" value="2"/>
</dbReference>
<protein>
    <recommendedName>
        <fullName evidence="8">Calponin-homology (CH) domain-containing protein</fullName>
    </recommendedName>
</protein>
<evidence type="ECO:0000313" key="9">
    <source>
        <dbReference type="EMBL" id="KAK6640336.1"/>
    </source>
</evidence>
<dbReference type="SMART" id="SM00033">
    <property type="entry name" value="CH"/>
    <property type="match status" value="2"/>
</dbReference>
<keyword evidence="4" id="KW-1133">Transmembrane helix</keyword>
<evidence type="ECO:0000259" key="8">
    <source>
        <dbReference type="PROSITE" id="PS50021"/>
    </source>
</evidence>
<keyword evidence="5" id="KW-0472">Membrane</keyword>
<feature type="coiled-coil region" evidence="7">
    <location>
        <begin position="7704"/>
        <end position="7738"/>
    </location>
</feature>
<dbReference type="InterPro" id="IPR047291">
    <property type="entry name" value="CH_SYNE1_rpt2"/>
</dbReference>
<feature type="coiled-coil region" evidence="7">
    <location>
        <begin position="5519"/>
        <end position="5549"/>
    </location>
</feature>
<feature type="domain" description="Calponin-homology (CH)" evidence="8">
    <location>
        <begin position="135"/>
        <end position="240"/>
    </location>
</feature>
<evidence type="ECO:0000256" key="1">
    <source>
        <dbReference type="ARBA" id="ARBA00004370"/>
    </source>
</evidence>
<feature type="coiled-coil region" evidence="7">
    <location>
        <begin position="4750"/>
        <end position="4777"/>
    </location>
</feature>
<feature type="coiled-coil region" evidence="7">
    <location>
        <begin position="3277"/>
        <end position="3311"/>
    </location>
</feature>
<keyword evidence="2" id="KW-0812">Transmembrane</keyword>
<dbReference type="InterPro" id="IPR018159">
    <property type="entry name" value="Spectrin/alpha-actinin"/>
</dbReference>
<dbReference type="PROSITE" id="PS00020">
    <property type="entry name" value="ACTININ_2"/>
    <property type="match status" value="1"/>
</dbReference>
<feature type="coiled-coil region" evidence="7">
    <location>
        <begin position="7053"/>
        <end position="7138"/>
    </location>
</feature>
<feature type="coiled-coil region" evidence="7">
    <location>
        <begin position="6940"/>
        <end position="6975"/>
    </location>
</feature>
<feature type="coiled-coil region" evidence="7">
    <location>
        <begin position="7179"/>
        <end position="7216"/>
    </location>
</feature>
<dbReference type="InterPro" id="IPR001715">
    <property type="entry name" value="CH_dom"/>
</dbReference>
<keyword evidence="7" id="KW-0175">Coiled coil</keyword>
<reference evidence="9 10" key="1">
    <citation type="submission" date="2023-09" db="EMBL/GenBank/DDBJ databases">
        <title>Genomes of two closely related lineages of the louse Polyplax serrata with different host specificities.</title>
        <authorList>
            <person name="Martinu J."/>
            <person name="Tarabai H."/>
            <person name="Stefka J."/>
            <person name="Hypsa V."/>
        </authorList>
    </citation>
    <scope>NUCLEOTIDE SEQUENCE [LARGE SCALE GENOMIC DNA]</scope>
    <source>
        <strain evidence="9">98ZLc_SE</strain>
    </source>
</reference>
<feature type="coiled-coil region" evidence="7">
    <location>
        <begin position="2413"/>
        <end position="2447"/>
    </location>
</feature>